<dbReference type="EMBL" id="JNHN01000174">
    <property type="protein sequence ID" value="KDS50323.1"/>
    <property type="molecule type" value="Genomic_DNA"/>
</dbReference>
<dbReference type="Proteomes" id="UP000028013">
    <property type="component" value="Unassembled WGS sequence"/>
</dbReference>
<name>A0A078RYI5_BACUN</name>
<evidence type="ECO:0000313" key="2">
    <source>
        <dbReference type="Proteomes" id="UP000028013"/>
    </source>
</evidence>
<dbReference type="AlphaFoldDB" id="A0A078RYI5"/>
<proteinExistence type="predicted"/>
<evidence type="ECO:0000313" key="1">
    <source>
        <dbReference type="EMBL" id="KDS50323.1"/>
    </source>
</evidence>
<gene>
    <name evidence="1" type="ORF">M094_1248</name>
</gene>
<organism evidence="1 2">
    <name type="scientific">Bacteroides uniformis str. 3978 T3 ii</name>
    <dbReference type="NCBI Taxonomy" id="1339349"/>
    <lineage>
        <taxon>Bacteria</taxon>
        <taxon>Pseudomonadati</taxon>
        <taxon>Bacteroidota</taxon>
        <taxon>Bacteroidia</taxon>
        <taxon>Bacteroidales</taxon>
        <taxon>Bacteroidaceae</taxon>
        <taxon>Bacteroides</taxon>
    </lineage>
</organism>
<reference evidence="1 2" key="1">
    <citation type="submission" date="2014-04" db="EMBL/GenBank/DDBJ databases">
        <authorList>
            <person name="Sears C."/>
            <person name="Carroll K."/>
            <person name="Sack B.R."/>
            <person name="Qadri F."/>
            <person name="Myers L.L."/>
            <person name="Chung G.-T."/>
            <person name="Escheverria P."/>
            <person name="Fraser C.M."/>
            <person name="Sadzewicz L."/>
            <person name="Shefchek K.A."/>
            <person name="Tallon L."/>
            <person name="Das S.P."/>
            <person name="Daugherty S."/>
            <person name="Mongodin E.F."/>
        </authorList>
    </citation>
    <scope>NUCLEOTIDE SEQUENCE [LARGE SCALE GENOMIC DNA]</scope>
    <source>
        <strain evidence="1 2">3978 T3 ii</strain>
    </source>
</reference>
<protein>
    <submittedName>
        <fullName evidence="1">Uncharacterized protein</fullName>
    </submittedName>
</protein>
<accession>A0A078RYI5</accession>
<comment type="caution">
    <text evidence="1">The sequence shown here is derived from an EMBL/GenBank/DDBJ whole genome shotgun (WGS) entry which is preliminary data.</text>
</comment>
<sequence>MNGKSSGNSLSILSFPFSIWQDILCIGSDTPFQVFTQYTERGLLLYHK</sequence>